<sequence length="129" mass="14672">MRLVFKNRLHLKGGVSMIELMKIKELSILIMPLALTGCIAGTVISGEHRLLREDFPDVRTVPTRAEATKARSYHGSDEKGERTADFKELEQERTKQQARDQELRSLEVELPPIPEIPPLDLEELDETLP</sequence>
<dbReference type="Proteomes" id="UP001330434">
    <property type="component" value="Chromosome"/>
</dbReference>
<evidence type="ECO:0000256" key="1">
    <source>
        <dbReference type="SAM" id="MobiDB-lite"/>
    </source>
</evidence>
<evidence type="ECO:0008006" key="4">
    <source>
        <dbReference type="Google" id="ProtNLM"/>
    </source>
</evidence>
<evidence type="ECO:0000313" key="3">
    <source>
        <dbReference type="Proteomes" id="UP001330434"/>
    </source>
</evidence>
<feature type="compositionally biased region" description="Acidic residues" evidence="1">
    <location>
        <begin position="120"/>
        <end position="129"/>
    </location>
</feature>
<dbReference type="EMBL" id="CP133270">
    <property type="protein sequence ID" value="WVX67386.1"/>
    <property type="molecule type" value="Genomic_DNA"/>
</dbReference>
<feature type="compositionally biased region" description="Basic and acidic residues" evidence="1">
    <location>
        <begin position="66"/>
        <end position="107"/>
    </location>
</feature>
<keyword evidence="3" id="KW-1185">Reference proteome</keyword>
<proteinExistence type="predicted"/>
<gene>
    <name evidence="2" type="ORF">Bealeia1_01588</name>
</gene>
<evidence type="ECO:0000313" key="2">
    <source>
        <dbReference type="EMBL" id="WVX67386.1"/>
    </source>
</evidence>
<feature type="region of interest" description="Disordered" evidence="1">
    <location>
        <begin position="61"/>
        <end position="129"/>
    </location>
</feature>
<reference evidence="2 3" key="1">
    <citation type="journal article" date="2024" name="Environ. Microbiol.">
        <title>Novel evolutionary insights on the interactions of the Holosporales (Alphaproteobacteria) with eukaryotic hosts from comparative genomics.</title>
        <authorList>
            <person name="Giovannini M."/>
            <person name="Petroni G."/>
            <person name="Castelli M."/>
        </authorList>
    </citation>
    <scope>NUCLEOTIDE SEQUENCE [LARGE SCALE GENOMIC DNA]</scope>
    <source>
        <strain evidence="2 3">US_Bl 15I1</strain>
    </source>
</reference>
<organism evidence="2 3">
    <name type="scientific">Candidatus Bealeia paramacronuclearis</name>
    <dbReference type="NCBI Taxonomy" id="1921001"/>
    <lineage>
        <taxon>Bacteria</taxon>
        <taxon>Pseudomonadati</taxon>
        <taxon>Pseudomonadota</taxon>
        <taxon>Alphaproteobacteria</taxon>
        <taxon>Holosporales</taxon>
        <taxon>Holosporaceae</taxon>
        <taxon>Candidatus Bealeia</taxon>
    </lineage>
</organism>
<accession>A0ABZ2C4I1</accession>
<name>A0ABZ2C4I1_9PROT</name>
<protein>
    <recommendedName>
        <fullName evidence="4">DUF3035 domain-containing protein</fullName>
    </recommendedName>
</protein>